<gene>
    <name evidence="1" type="ORF">CTheo_1334</name>
</gene>
<dbReference type="PANTHER" id="PTHR13593:SF113">
    <property type="entry name" value="SI:DKEY-266F7.9"/>
    <property type="match status" value="1"/>
</dbReference>
<dbReference type="OrthoDB" id="1046782at2759"/>
<dbReference type="EMBL" id="SSOP01000011">
    <property type="protein sequence ID" value="KAB5595256.1"/>
    <property type="molecule type" value="Genomic_DNA"/>
</dbReference>
<dbReference type="Gene3D" id="3.20.20.190">
    <property type="entry name" value="Phosphatidylinositol (PI) phosphodiesterase"/>
    <property type="match status" value="1"/>
</dbReference>
<dbReference type="AlphaFoldDB" id="A0A5N5QVQ6"/>
<proteinExistence type="predicted"/>
<keyword evidence="2" id="KW-1185">Reference proteome</keyword>
<dbReference type="PANTHER" id="PTHR13593">
    <property type="match status" value="1"/>
</dbReference>
<dbReference type="Proteomes" id="UP000383932">
    <property type="component" value="Unassembled WGS sequence"/>
</dbReference>
<protein>
    <submittedName>
        <fullName evidence="1">Phosphatidylinositol-specific phospholipase C, X domain containing protein</fullName>
    </submittedName>
</protein>
<evidence type="ECO:0000313" key="2">
    <source>
        <dbReference type="Proteomes" id="UP000383932"/>
    </source>
</evidence>
<organism evidence="1 2">
    <name type="scientific">Ceratobasidium theobromae</name>
    <dbReference type="NCBI Taxonomy" id="1582974"/>
    <lineage>
        <taxon>Eukaryota</taxon>
        <taxon>Fungi</taxon>
        <taxon>Dikarya</taxon>
        <taxon>Basidiomycota</taxon>
        <taxon>Agaricomycotina</taxon>
        <taxon>Agaricomycetes</taxon>
        <taxon>Cantharellales</taxon>
        <taxon>Ceratobasidiaceae</taxon>
        <taxon>Ceratobasidium</taxon>
    </lineage>
</organism>
<name>A0A5N5QVQ6_9AGAM</name>
<reference evidence="1 2" key="1">
    <citation type="journal article" date="2019" name="Fungal Biol. Biotechnol.">
        <title>Draft genome sequence of fastidious pathogen Ceratobasidium theobromae, which causes vascular-streak dieback in Theobroma cacao.</title>
        <authorList>
            <person name="Ali S.S."/>
            <person name="Asman A."/>
            <person name="Shao J."/>
            <person name="Firmansyah A.P."/>
            <person name="Susilo A.W."/>
            <person name="Rosmana A."/>
            <person name="McMahon P."/>
            <person name="Junaid M."/>
            <person name="Guest D."/>
            <person name="Kheng T.Y."/>
            <person name="Meinhardt L.W."/>
            <person name="Bailey B.A."/>
        </authorList>
    </citation>
    <scope>NUCLEOTIDE SEQUENCE [LARGE SCALE GENOMIC DNA]</scope>
    <source>
        <strain evidence="1 2">CT2</strain>
    </source>
</reference>
<comment type="caution">
    <text evidence="1">The sequence shown here is derived from an EMBL/GenBank/DDBJ whole genome shotgun (WGS) entry which is preliminary data.</text>
</comment>
<dbReference type="InterPro" id="IPR017946">
    <property type="entry name" value="PLC-like_Pdiesterase_TIM-brl"/>
</dbReference>
<evidence type="ECO:0000313" key="1">
    <source>
        <dbReference type="EMBL" id="KAB5595256.1"/>
    </source>
</evidence>
<dbReference type="InterPro" id="IPR051057">
    <property type="entry name" value="PI-PLC_domain"/>
</dbReference>
<sequence>MSSFLSETEDERLLSDVVLPGMLSLIHTIKGVSTHHVWAGTHDSLAFYGWPVSQCQSPDQPLFAQLMCGIRALDVRLSVVDGVLMAYHGSAPQRTSFSAILHTFYHFLQDHSRECLVVSLKQEDYATTSPRVFSRLAREEIERSQGGMGLWWLENRLPRLGEVRGRCIMFSRFGGDGKEWEGGLEGMGIHPTEWPDSKQEGFEWYLKGTSVRTHDWYNIPSLLSLPEKTSLCIQNLVPPQCDPPILGITFLSAAGGALALPPFCALGFGWPSWGFGVEGINVRIGRWLLGRLTSGVSDVDSDKMHWSVTSDQSDTQLLDNSQTQADEISNKAEAIGLEVSELPVRGWVFMDYFAEPDGGLVPLLVENNFILRD</sequence>
<dbReference type="SUPFAM" id="SSF51695">
    <property type="entry name" value="PLC-like phosphodiesterases"/>
    <property type="match status" value="1"/>
</dbReference>
<dbReference type="GO" id="GO:0008081">
    <property type="term" value="F:phosphoric diester hydrolase activity"/>
    <property type="evidence" value="ECO:0007669"/>
    <property type="project" value="InterPro"/>
</dbReference>
<dbReference type="GO" id="GO:0006629">
    <property type="term" value="P:lipid metabolic process"/>
    <property type="evidence" value="ECO:0007669"/>
    <property type="project" value="InterPro"/>
</dbReference>
<accession>A0A5N5QVQ6</accession>